<feature type="transmembrane region" description="Helical" evidence="2">
    <location>
        <begin position="42"/>
        <end position="65"/>
    </location>
</feature>
<keyword evidence="2" id="KW-0472">Membrane</keyword>
<comment type="caution">
    <text evidence="4">The sequence shown here is derived from an EMBL/GenBank/DDBJ whole genome shotgun (WGS) entry which is preliminary data.</text>
</comment>
<feature type="domain" description="HMA" evidence="3">
    <location>
        <begin position="218"/>
        <end position="252"/>
    </location>
</feature>
<evidence type="ECO:0000259" key="3">
    <source>
        <dbReference type="Pfam" id="PF00403"/>
    </source>
</evidence>
<dbReference type="InterPro" id="IPR006121">
    <property type="entry name" value="HMA_dom"/>
</dbReference>
<organism evidence="4 5">
    <name type="scientific">Actinomortierella ambigua</name>
    <dbReference type="NCBI Taxonomy" id="1343610"/>
    <lineage>
        <taxon>Eukaryota</taxon>
        <taxon>Fungi</taxon>
        <taxon>Fungi incertae sedis</taxon>
        <taxon>Mucoromycota</taxon>
        <taxon>Mortierellomycotina</taxon>
        <taxon>Mortierellomycetes</taxon>
        <taxon>Mortierellales</taxon>
        <taxon>Mortierellaceae</taxon>
        <taxon>Actinomortierella</taxon>
    </lineage>
</organism>
<dbReference type="GO" id="GO:0046872">
    <property type="term" value="F:metal ion binding"/>
    <property type="evidence" value="ECO:0007669"/>
    <property type="project" value="InterPro"/>
</dbReference>
<dbReference type="InterPro" id="IPR036163">
    <property type="entry name" value="HMA_dom_sf"/>
</dbReference>
<dbReference type="Gene3D" id="3.30.70.100">
    <property type="match status" value="1"/>
</dbReference>
<sequence length="306" mass="32917">MSTTPRPAAVRRKGEKSAPATDDRDVSDSVTLQRTSSSLQSYLYAALMGLLTSSCCIIQLVLNAFSIGCAGFSVLTPFRPVFLSLSISMIIYNIVKYGRSRPLQTLITILIVTTLSLSPELVAHKNHGGHLMPSSTWWSSLSSVSSWGVQLTLWSSLSSTSKRQPATENGACVADPPSASPSILDTLLDHSAQANVKAPKAASDDDLSKGSPLNVYKVRVEGMKCEACANRLQSAFLAQPGVKKCTVHFQDKHLYLWTLSPSSSSSSSEDSGWTESQIKHVIATVDFKYRASLLAQGSVESADETL</sequence>
<keyword evidence="2" id="KW-1133">Transmembrane helix</keyword>
<dbReference type="EMBL" id="JAAAJB010000222">
    <property type="protein sequence ID" value="KAG0261284.1"/>
    <property type="molecule type" value="Genomic_DNA"/>
</dbReference>
<evidence type="ECO:0000313" key="5">
    <source>
        <dbReference type="Proteomes" id="UP000807716"/>
    </source>
</evidence>
<dbReference type="Pfam" id="PF00403">
    <property type="entry name" value="HMA"/>
    <property type="match status" value="1"/>
</dbReference>
<gene>
    <name evidence="4" type="ORF">DFQ27_003071</name>
</gene>
<dbReference type="OrthoDB" id="689350at2759"/>
<accession>A0A9P6Q5S1</accession>
<feature type="transmembrane region" description="Helical" evidence="2">
    <location>
        <begin position="77"/>
        <end position="95"/>
    </location>
</feature>
<keyword evidence="2" id="KW-0812">Transmembrane</keyword>
<dbReference type="SUPFAM" id="SSF55008">
    <property type="entry name" value="HMA, heavy metal-associated domain"/>
    <property type="match status" value="1"/>
</dbReference>
<dbReference type="Proteomes" id="UP000807716">
    <property type="component" value="Unassembled WGS sequence"/>
</dbReference>
<dbReference type="AlphaFoldDB" id="A0A9P6Q5S1"/>
<evidence type="ECO:0000256" key="1">
    <source>
        <dbReference type="SAM" id="MobiDB-lite"/>
    </source>
</evidence>
<evidence type="ECO:0000313" key="4">
    <source>
        <dbReference type="EMBL" id="KAG0261284.1"/>
    </source>
</evidence>
<keyword evidence="5" id="KW-1185">Reference proteome</keyword>
<reference evidence="4" key="1">
    <citation type="journal article" date="2020" name="Fungal Divers.">
        <title>Resolving the Mortierellaceae phylogeny through synthesis of multi-gene phylogenetics and phylogenomics.</title>
        <authorList>
            <person name="Vandepol N."/>
            <person name="Liber J."/>
            <person name="Desiro A."/>
            <person name="Na H."/>
            <person name="Kennedy M."/>
            <person name="Barry K."/>
            <person name="Grigoriev I.V."/>
            <person name="Miller A.N."/>
            <person name="O'Donnell K."/>
            <person name="Stajich J.E."/>
            <person name="Bonito G."/>
        </authorList>
    </citation>
    <scope>NUCLEOTIDE SEQUENCE</scope>
    <source>
        <strain evidence="4">BC1065</strain>
    </source>
</reference>
<proteinExistence type="predicted"/>
<protein>
    <recommendedName>
        <fullName evidence="3">HMA domain-containing protein</fullName>
    </recommendedName>
</protein>
<name>A0A9P6Q5S1_9FUNG</name>
<evidence type="ECO:0000256" key="2">
    <source>
        <dbReference type="SAM" id="Phobius"/>
    </source>
</evidence>
<dbReference type="CDD" id="cd00371">
    <property type="entry name" value="HMA"/>
    <property type="match status" value="1"/>
</dbReference>
<feature type="region of interest" description="Disordered" evidence="1">
    <location>
        <begin position="1"/>
        <end position="27"/>
    </location>
</feature>